<feature type="region of interest" description="Disordered" evidence="1">
    <location>
        <begin position="118"/>
        <end position="243"/>
    </location>
</feature>
<feature type="compositionally biased region" description="Low complexity" evidence="1">
    <location>
        <begin position="176"/>
        <end position="194"/>
    </location>
</feature>
<feature type="compositionally biased region" description="Basic and acidic residues" evidence="1">
    <location>
        <begin position="36"/>
        <end position="45"/>
    </location>
</feature>
<sequence>MSGAAFAPPIRPAPAAVQAAPRPAPRLQAKLSISKPGDHHEREADAVADQIMRMPQPGAASPSLQSGMPWAPAGSMGLVQRACKQCEAEQKQKQDSTRQDAGGGDVLVQRECYEGACDPWVGDGDAEVEQEAAQQQALAQQQAQSPYAAAFQLPTAQSSAQTSSGMPSFESRQQQTPAIRRPRSSTPSAAALAPLEDDDDQPLVSYEDDEDRPRRLRSAKRNRGEVVPTPPAPSTTQAPPVSPWDEQARAITLEEFGITPTAFKRSKKRPTAGRNRSSATSGRRRATAVAAATASTSFQFQSPPVSGSPAFGFGSTGNSGFGFGFGTTGQSWASQSFPFLSDEDRKRLFGQMKSRRPGGDAAVSLSAVGLPSGGGRPLSGDERGFFEPRLGRDLSGIRLHTDGQAAAAADSINARAFTYGHNVVLNQGEYTPGSDSGRRLLAHELTHAVQQGAAGPAIGAGAPAISPVSRATIQRLCKGTNRSSGSPEQIVIQSYITRANPTVEKEYQVQDPGGGNCFFLDLADTAHYRIYEIKPKHTPGAGAAQLGTYRNAARQECIGGEQWAIGTQAEFGALMNNALPPAYQNAAAGGPWYLPGVRPDEAIEVSTPVNGEVVFESMPLEGIPGRGLGKIHHATRRGIIAGMTADARGDILSRITRAPLVTALSNYSTANLYAGLSAANGLTGAAGAFPNNAVIESTIEGQPTLQIQNAANYLLGQFPASFFGYGGIAGKTDAQLATKIRIVIVANAGTNINAVMTNFTRPEARAAVLAIHVGAGRGDPGGGAAGRTRLAGVMGTLPKAQLGVATAASIAAAGNNTGIPNIGPQDAAASVPFTGMRGTAGATRTAIQNTAAPNAQRTQMMAATATSPAITQTAIVGKPLELQFRDWISNQIAAPAAWLWTTINANPVGGTPQLAALSGVASGATAAAPAARAGITDLWKWSLRL</sequence>
<dbReference type="Proteomes" id="UP001595711">
    <property type="component" value="Unassembled WGS sequence"/>
</dbReference>
<feature type="region of interest" description="Disordered" evidence="1">
    <location>
        <begin position="1"/>
        <end position="74"/>
    </location>
</feature>
<name>A0ABV7VKJ7_9PROT</name>
<evidence type="ECO:0000313" key="3">
    <source>
        <dbReference type="EMBL" id="MFC3677422.1"/>
    </source>
</evidence>
<proteinExistence type="predicted"/>
<feature type="compositionally biased region" description="Low complexity" evidence="1">
    <location>
        <begin position="131"/>
        <end position="152"/>
    </location>
</feature>
<evidence type="ECO:0000313" key="4">
    <source>
        <dbReference type="Proteomes" id="UP001595711"/>
    </source>
</evidence>
<feature type="domain" description="eCIS core" evidence="2">
    <location>
        <begin position="377"/>
        <end position="453"/>
    </location>
</feature>
<evidence type="ECO:0000256" key="1">
    <source>
        <dbReference type="SAM" id="MobiDB-lite"/>
    </source>
</evidence>
<reference evidence="4" key="1">
    <citation type="journal article" date="2019" name="Int. J. Syst. Evol. Microbiol.">
        <title>The Global Catalogue of Microorganisms (GCM) 10K type strain sequencing project: providing services to taxonomists for standard genome sequencing and annotation.</title>
        <authorList>
            <consortium name="The Broad Institute Genomics Platform"/>
            <consortium name="The Broad Institute Genome Sequencing Center for Infectious Disease"/>
            <person name="Wu L."/>
            <person name="Ma J."/>
        </authorList>
    </citation>
    <scope>NUCLEOTIDE SEQUENCE [LARGE SCALE GENOMIC DNA]</scope>
    <source>
        <strain evidence="4">KCTC 42182</strain>
    </source>
</reference>
<dbReference type="EMBL" id="JBHRYJ010000004">
    <property type="protein sequence ID" value="MFC3677422.1"/>
    <property type="molecule type" value="Genomic_DNA"/>
</dbReference>
<accession>A0ABV7VKJ7</accession>
<feature type="region of interest" description="Disordered" evidence="1">
    <location>
        <begin position="255"/>
        <end position="306"/>
    </location>
</feature>
<feature type="compositionally biased region" description="Low complexity" evidence="1">
    <location>
        <begin position="1"/>
        <end position="21"/>
    </location>
</feature>
<dbReference type="InterPro" id="IPR025295">
    <property type="entry name" value="eCIS_core_dom"/>
</dbReference>
<comment type="caution">
    <text evidence="3">The sequence shown here is derived from an EMBL/GenBank/DDBJ whole genome shotgun (WGS) entry which is preliminary data.</text>
</comment>
<gene>
    <name evidence="3" type="ORF">ACFOOQ_17850</name>
</gene>
<dbReference type="RefSeq" id="WP_379728962.1">
    <property type="nucleotide sequence ID" value="NZ_JBHRYJ010000004.1"/>
</dbReference>
<protein>
    <submittedName>
        <fullName evidence="3">DUF4157 domain-containing protein</fullName>
    </submittedName>
</protein>
<feature type="compositionally biased region" description="Acidic residues" evidence="1">
    <location>
        <begin position="195"/>
        <end position="210"/>
    </location>
</feature>
<feature type="compositionally biased region" description="Low complexity" evidence="1">
    <location>
        <begin position="272"/>
        <end position="297"/>
    </location>
</feature>
<dbReference type="Pfam" id="PF13699">
    <property type="entry name" value="eCIS_core"/>
    <property type="match status" value="1"/>
</dbReference>
<feature type="compositionally biased region" description="Polar residues" evidence="1">
    <location>
        <begin position="154"/>
        <end position="175"/>
    </location>
</feature>
<keyword evidence="4" id="KW-1185">Reference proteome</keyword>
<evidence type="ECO:0000259" key="2">
    <source>
        <dbReference type="Pfam" id="PF13699"/>
    </source>
</evidence>
<organism evidence="3 4">
    <name type="scientific">Ferrovibrio xuzhouensis</name>
    <dbReference type="NCBI Taxonomy" id="1576914"/>
    <lineage>
        <taxon>Bacteria</taxon>
        <taxon>Pseudomonadati</taxon>
        <taxon>Pseudomonadota</taxon>
        <taxon>Alphaproteobacteria</taxon>
        <taxon>Rhodospirillales</taxon>
        <taxon>Rhodospirillaceae</taxon>
        <taxon>Ferrovibrio</taxon>
    </lineage>
</organism>